<dbReference type="Proteomes" id="UP000001307">
    <property type="component" value="Unassembled WGS sequence"/>
</dbReference>
<feature type="compositionally biased region" description="Polar residues" evidence="1">
    <location>
        <begin position="373"/>
        <end position="383"/>
    </location>
</feature>
<dbReference type="Pfam" id="PF15288">
    <property type="entry name" value="zf-CCHC_6"/>
    <property type="match status" value="1"/>
</dbReference>
<feature type="region of interest" description="Disordered" evidence="1">
    <location>
        <begin position="259"/>
        <end position="326"/>
    </location>
</feature>
<evidence type="ECO:0000313" key="3">
    <source>
        <dbReference type="EMBL" id="CBY18595.1"/>
    </source>
</evidence>
<feature type="region of interest" description="Disordered" evidence="1">
    <location>
        <begin position="38"/>
        <end position="60"/>
    </location>
</feature>
<dbReference type="GO" id="GO:0005634">
    <property type="term" value="C:nucleus"/>
    <property type="evidence" value="ECO:0007669"/>
    <property type="project" value="TreeGrafter"/>
</dbReference>
<evidence type="ECO:0000256" key="1">
    <source>
        <dbReference type="SAM" id="MobiDB-lite"/>
    </source>
</evidence>
<feature type="compositionally biased region" description="Acidic residues" evidence="1">
    <location>
        <begin position="355"/>
        <end position="372"/>
    </location>
</feature>
<evidence type="ECO:0000259" key="2">
    <source>
        <dbReference type="SMART" id="SM01083"/>
    </source>
</evidence>
<dbReference type="InterPro" id="IPR041670">
    <property type="entry name" value="Znf-CCHC_6"/>
</dbReference>
<gene>
    <name evidence="3" type="ORF">GSOID_T00003456001</name>
</gene>
<feature type="compositionally biased region" description="Basic and acidic residues" evidence="1">
    <location>
        <begin position="291"/>
        <end position="301"/>
    </location>
</feature>
<dbReference type="GO" id="GO:0003714">
    <property type="term" value="F:transcription corepressor activity"/>
    <property type="evidence" value="ECO:0007669"/>
    <property type="project" value="InterPro"/>
</dbReference>
<accession>E4X7C3</accession>
<feature type="region of interest" description="Disordered" evidence="1">
    <location>
        <begin position="437"/>
        <end position="477"/>
    </location>
</feature>
<dbReference type="Pfam" id="PF10197">
    <property type="entry name" value="Cir_N"/>
    <property type="match status" value="1"/>
</dbReference>
<protein>
    <recommendedName>
        <fullName evidence="2">CBF1-interacting co-repressor CIR N-terminal domain-containing protein</fullName>
    </recommendedName>
</protein>
<dbReference type="InterPro" id="IPR040014">
    <property type="entry name" value="CIR1"/>
</dbReference>
<keyword evidence="4" id="KW-1185">Reference proteome</keyword>
<proteinExistence type="predicted"/>
<feature type="region of interest" description="Disordered" evidence="1">
    <location>
        <begin position="349"/>
        <end position="420"/>
    </location>
</feature>
<feature type="compositionally biased region" description="Basic residues" evidence="1">
    <location>
        <begin position="259"/>
        <end position="269"/>
    </location>
</feature>
<dbReference type="InParanoid" id="E4X7C3"/>
<evidence type="ECO:0000313" key="4">
    <source>
        <dbReference type="Proteomes" id="UP000001307"/>
    </source>
</evidence>
<name>E4X7C3_OIKDI</name>
<dbReference type="SMART" id="SM01083">
    <property type="entry name" value="Cir_N"/>
    <property type="match status" value="1"/>
</dbReference>
<reference evidence="3 4" key="1">
    <citation type="journal article" date="2010" name="Science">
        <title>Plasticity of animal genome architecture unmasked by rapid evolution of a pelagic tunicate.</title>
        <authorList>
            <person name="Denoeud F."/>
            <person name="Henriet S."/>
            <person name="Mungpakdee S."/>
            <person name="Aury J.M."/>
            <person name="Da Silva C."/>
            <person name="Brinkmann H."/>
            <person name="Mikhaleva J."/>
            <person name="Olsen L.C."/>
            <person name="Jubin C."/>
            <person name="Canestro C."/>
            <person name="Bouquet J.M."/>
            <person name="Danks G."/>
            <person name="Poulain J."/>
            <person name="Campsteijn C."/>
            <person name="Adamski M."/>
            <person name="Cross I."/>
            <person name="Yadetie F."/>
            <person name="Muffato M."/>
            <person name="Louis A."/>
            <person name="Butcher S."/>
            <person name="Tsagkogeorga G."/>
            <person name="Konrad A."/>
            <person name="Singh S."/>
            <person name="Jensen M.F."/>
            <person name="Cong E.H."/>
            <person name="Eikeseth-Otteraa H."/>
            <person name="Noel B."/>
            <person name="Anthouard V."/>
            <person name="Porcel B.M."/>
            <person name="Kachouri-Lafond R."/>
            <person name="Nishino A."/>
            <person name="Ugolini M."/>
            <person name="Chourrout P."/>
            <person name="Nishida H."/>
            <person name="Aasland R."/>
            <person name="Huzurbazar S."/>
            <person name="Westhof E."/>
            <person name="Delsuc F."/>
            <person name="Lehrach H."/>
            <person name="Reinhardt R."/>
            <person name="Weissenbach J."/>
            <person name="Roy S.W."/>
            <person name="Artiguenave F."/>
            <person name="Postlethwait J.H."/>
            <person name="Manak J.R."/>
            <person name="Thompson E.M."/>
            <person name="Jaillon O."/>
            <person name="Du Pasquier L."/>
            <person name="Boudinot P."/>
            <person name="Liberles D.A."/>
            <person name="Volff J.N."/>
            <person name="Philippe H."/>
            <person name="Lenhard B."/>
            <person name="Roest Crollius H."/>
            <person name="Wincker P."/>
            <person name="Chourrout D."/>
        </authorList>
    </citation>
    <scope>NUCLEOTIDE SEQUENCE [LARGE SCALE GENOMIC DNA]</scope>
</reference>
<dbReference type="InterPro" id="IPR019339">
    <property type="entry name" value="CIR_N_dom"/>
</dbReference>
<sequence length="503" mass="57839">MSNGPRYRGKTFHEYMSAKFWHPASKRNIVTVWKRKQQMEADKRKLTERAEEARKENERHMVQKALGDKKAMSGVAFLYEMPNNIMPKDVNAPENQGDRPGQTAKNFEIKFDWQKNAPRDSHFNTMGEVRNSIFNHKPFGIEVRNVKCMKCGQFGHSNVDRVCPMYGKVGDRDNPEWDLKKEEMEILASRLTQNSTAGFKLKDVAKQHVGDLSFDPSEKKSKKRREKEGEIEMEFLKTLNPKEKEQLLEKLEEQRLRKKMVEKKRKKSAKKELRAEMARQLASSNGKIKVPKFEFEQKPIIDSDEDDEPGPSTPVNIVLPKRKDEEKKAEILAAKKEFAKKLAEIKFMMEQNSDSSDDDSSDDSSESDDSDYETGSSPDSNQIKKVPKNMPPPPKPGMVLVRKKRAAPISVNNEEADAKKKRIEDLKALESKMKMVRKRLDEKQKAELKESTKRLQESKTPKKAVEPTPINEDDLTSGLLDCIDSSRTEWKPTSLITYDSDSD</sequence>
<dbReference type="PANTHER" id="PTHR13151">
    <property type="entry name" value="CBF1 INTERACTING COREPRESSOR CIR"/>
    <property type="match status" value="1"/>
</dbReference>
<dbReference type="OrthoDB" id="6253837at2759"/>
<dbReference type="EMBL" id="FN653028">
    <property type="protein sequence ID" value="CBY18595.1"/>
    <property type="molecule type" value="Genomic_DNA"/>
</dbReference>
<feature type="compositionally biased region" description="Basic and acidic residues" evidence="1">
    <location>
        <begin position="437"/>
        <end position="465"/>
    </location>
</feature>
<dbReference type="AlphaFoldDB" id="E4X7C3"/>
<feature type="domain" description="CBF1-interacting co-repressor CIR N-terminal" evidence="2">
    <location>
        <begin position="20"/>
        <end position="56"/>
    </location>
</feature>
<organism evidence="3 4">
    <name type="scientific">Oikopleura dioica</name>
    <name type="common">Tunicate</name>
    <dbReference type="NCBI Taxonomy" id="34765"/>
    <lineage>
        <taxon>Eukaryota</taxon>
        <taxon>Metazoa</taxon>
        <taxon>Chordata</taxon>
        <taxon>Tunicata</taxon>
        <taxon>Appendicularia</taxon>
        <taxon>Copelata</taxon>
        <taxon>Oikopleuridae</taxon>
        <taxon>Oikopleura</taxon>
    </lineage>
</organism>
<dbReference type="PANTHER" id="PTHR13151:SF2">
    <property type="entry name" value="COREPRESSOR INTERACTING WITH RBPJ 1"/>
    <property type="match status" value="1"/>
</dbReference>